<gene>
    <name evidence="2" type="ordered locus">BDU_1133</name>
</gene>
<dbReference type="OrthoDB" id="351350at2"/>
<geneLocation type="plasmid" evidence="2 3">
    <name>pl165</name>
</geneLocation>
<dbReference type="NCBIfam" id="NF047534">
    <property type="entry name" value="lipo_BTA121_dup"/>
    <property type="match status" value="1"/>
</dbReference>
<name>B5RNI8_BORDL</name>
<keyword evidence="3" id="KW-1185">Reference proteome</keyword>
<dbReference type="HOGENOM" id="CLU_1036941_0_0_12"/>
<evidence type="ECO:0000256" key="1">
    <source>
        <dbReference type="SAM" id="MobiDB-lite"/>
    </source>
</evidence>
<protein>
    <submittedName>
        <fullName evidence="2">Lipoprotein</fullName>
    </submittedName>
</protein>
<dbReference type="RefSeq" id="WP_012539462.1">
    <property type="nucleotide sequence ID" value="NC_011247.1"/>
</dbReference>
<feature type="compositionally biased region" description="Basic and acidic residues" evidence="1">
    <location>
        <begin position="70"/>
        <end position="86"/>
    </location>
</feature>
<feature type="region of interest" description="Disordered" evidence="1">
    <location>
        <begin position="63"/>
        <end position="86"/>
    </location>
</feature>
<evidence type="ECO:0000313" key="2">
    <source>
        <dbReference type="EMBL" id="ACH93924.1"/>
    </source>
</evidence>
<dbReference type="AlphaFoldDB" id="B5RNI8"/>
<organism evidence="2 3">
    <name type="scientific">Borrelia duttonii (strain Ly)</name>
    <dbReference type="NCBI Taxonomy" id="412419"/>
    <lineage>
        <taxon>Bacteria</taxon>
        <taxon>Pseudomonadati</taxon>
        <taxon>Spirochaetota</taxon>
        <taxon>Spirochaetia</taxon>
        <taxon>Spirochaetales</taxon>
        <taxon>Borreliaceae</taxon>
        <taxon>Borrelia</taxon>
    </lineage>
</organism>
<keyword evidence="2" id="KW-0449">Lipoprotein</keyword>
<proteinExistence type="predicted"/>
<keyword evidence="2" id="KW-0614">Plasmid</keyword>
<evidence type="ECO:0000313" key="3">
    <source>
        <dbReference type="Proteomes" id="UP000000611"/>
    </source>
</evidence>
<reference evidence="2 3" key="1">
    <citation type="journal article" date="2008" name="PLoS Genet.">
        <title>The genome of Borrelia recurrentis, the agent of deadly louse-borne relapsing fever, is a degraded subset of tick-borne Borrelia duttonii.</title>
        <authorList>
            <person name="Lescot M."/>
            <person name="Audic S."/>
            <person name="Robert C."/>
            <person name="Nguyen T.T."/>
            <person name="Blanc G."/>
            <person name="Cutler S.J."/>
            <person name="Wincker P."/>
            <person name="Couloux A."/>
            <person name="Claverie J.-M."/>
            <person name="Raoult D."/>
            <person name="Drancourt M."/>
        </authorList>
    </citation>
    <scope>NUCLEOTIDE SEQUENCE [LARGE SCALE GENOMIC DNA]</scope>
    <source>
        <strain evidence="2 3">Ly</strain>
    </source>
</reference>
<accession>B5RNI8</accession>
<dbReference type="EMBL" id="CP000979">
    <property type="protein sequence ID" value="ACH93924.1"/>
    <property type="molecule type" value="Genomic_DNA"/>
</dbReference>
<sequence length="268" mass="30622">MNEKKSCDVLFLLLLFFLIFGGCGVDTQKKQGLATDSGVYIPSKVVAKQPDTNFTSLTRFEQSVASPTTENREHKPVNYEGREEDLKPDDSEAFGITCDDSSISTLKDKVVEVKESPEKEEARFFSLINRFGLSDDEKMFIGIIKKFVTDVNVGLNMGYKTYSNSEFYNLLEKLGATFVKRIVKSLKPTFIVLNNAQIAFDKLKESNKNHFQMTFNMAYNGFARDLKSMFNKPCFADIYNSSLQYNNPYSVQFISLKRHFDYMNGDEK</sequence>
<dbReference type="KEGG" id="bdu:BDU_1133"/>
<dbReference type="Proteomes" id="UP000000611">
    <property type="component" value="Plasmid pl165"/>
</dbReference>
<dbReference type="PROSITE" id="PS51257">
    <property type="entry name" value="PROKAR_LIPOPROTEIN"/>
    <property type="match status" value="1"/>
</dbReference>